<feature type="compositionally biased region" description="Acidic residues" evidence="1">
    <location>
        <begin position="1"/>
        <end position="15"/>
    </location>
</feature>
<name>A0A699W110_TANCI</name>
<sequence>CMDYGSDSEAEDGSDNDSVAGDGLDNSMVVDEGEQDFINPTDRRKFGLENDQASLKLKDSNDETDVEALQVGDYHFF</sequence>
<reference evidence="2" key="1">
    <citation type="journal article" date="2019" name="Sci. Rep.">
        <title>Draft genome of Tanacetum cinerariifolium, the natural source of mosquito coil.</title>
        <authorList>
            <person name="Yamashiro T."/>
            <person name="Shiraishi A."/>
            <person name="Satake H."/>
            <person name="Nakayama K."/>
        </authorList>
    </citation>
    <scope>NUCLEOTIDE SEQUENCE</scope>
</reference>
<protein>
    <submittedName>
        <fullName evidence="2">Ribosome biogenesis protein BMS1/TSR1, AARP2CN</fullName>
    </submittedName>
</protein>
<comment type="caution">
    <text evidence="2">The sequence shown here is derived from an EMBL/GenBank/DDBJ whole genome shotgun (WGS) entry which is preliminary data.</text>
</comment>
<accession>A0A699W110</accession>
<dbReference type="EMBL" id="BKCJ011556469">
    <property type="protein sequence ID" value="GFD41625.1"/>
    <property type="molecule type" value="Genomic_DNA"/>
</dbReference>
<proteinExistence type="predicted"/>
<feature type="region of interest" description="Disordered" evidence="1">
    <location>
        <begin position="1"/>
        <end position="42"/>
    </location>
</feature>
<evidence type="ECO:0000256" key="1">
    <source>
        <dbReference type="SAM" id="MobiDB-lite"/>
    </source>
</evidence>
<gene>
    <name evidence="2" type="ORF">Tci_913594</name>
</gene>
<dbReference type="AlphaFoldDB" id="A0A699W110"/>
<evidence type="ECO:0000313" key="2">
    <source>
        <dbReference type="EMBL" id="GFD41625.1"/>
    </source>
</evidence>
<feature type="non-terminal residue" evidence="2">
    <location>
        <position position="1"/>
    </location>
</feature>
<organism evidence="2">
    <name type="scientific">Tanacetum cinerariifolium</name>
    <name type="common">Dalmatian daisy</name>
    <name type="synonym">Chrysanthemum cinerariifolium</name>
    <dbReference type="NCBI Taxonomy" id="118510"/>
    <lineage>
        <taxon>Eukaryota</taxon>
        <taxon>Viridiplantae</taxon>
        <taxon>Streptophyta</taxon>
        <taxon>Embryophyta</taxon>
        <taxon>Tracheophyta</taxon>
        <taxon>Spermatophyta</taxon>
        <taxon>Magnoliopsida</taxon>
        <taxon>eudicotyledons</taxon>
        <taxon>Gunneridae</taxon>
        <taxon>Pentapetalae</taxon>
        <taxon>asterids</taxon>
        <taxon>campanulids</taxon>
        <taxon>Asterales</taxon>
        <taxon>Asteraceae</taxon>
        <taxon>Asteroideae</taxon>
        <taxon>Anthemideae</taxon>
        <taxon>Anthemidinae</taxon>
        <taxon>Tanacetum</taxon>
    </lineage>
</organism>